<gene>
    <name evidence="2" type="ORF">AWB77_06001</name>
</gene>
<dbReference type="InterPro" id="IPR036291">
    <property type="entry name" value="NAD(P)-bd_dom_sf"/>
</dbReference>
<dbReference type="Gene3D" id="3.40.50.720">
    <property type="entry name" value="NAD(P)-binding Rossmann-like Domain"/>
    <property type="match status" value="1"/>
</dbReference>
<dbReference type="AlphaFoldDB" id="A0A158E178"/>
<evidence type="ECO:0000313" key="2">
    <source>
        <dbReference type="EMBL" id="SAK99687.1"/>
    </source>
</evidence>
<dbReference type="PANTHER" id="PTHR37850">
    <property type="entry name" value="STRU PROTEIN"/>
    <property type="match status" value="1"/>
</dbReference>
<protein>
    <recommendedName>
        <fullName evidence="1">Oxidoreductase DRL-like catalytic domain-containing protein</fullName>
    </recommendedName>
</protein>
<organism evidence="2 3">
    <name type="scientific">Caballeronia fortuita</name>
    <dbReference type="NCBI Taxonomy" id="1777138"/>
    <lineage>
        <taxon>Bacteria</taxon>
        <taxon>Pseudomonadati</taxon>
        <taxon>Pseudomonadota</taxon>
        <taxon>Betaproteobacteria</taxon>
        <taxon>Burkholderiales</taxon>
        <taxon>Burkholderiaceae</taxon>
        <taxon>Caballeronia</taxon>
    </lineage>
</organism>
<dbReference type="OrthoDB" id="9777844at2"/>
<evidence type="ECO:0000259" key="1">
    <source>
        <dbReference type="Pfam" id="PF21135"/>
    </source>
</evidence>
<reference evidence="2" key="1">
    <citation type="submission" date="2016-01" db="EMBL/GenBank/DDBJ databases">
        <authorList>
            <person name="Peeters C."/>
        </authorList>
    </citation>
    <scope>NUCLEOTIDE SEQUENCE</scope>
    <source>
        <strain evidence="2">LMG 29320</strain>
    </source>
</reference>
<dbReference type="Pfam" id="PF21135">
    <property type="entry name" value="DRL_cat"/>
    <property type="match status" value="1"/>
</dbReference>
<accession>A0A158E178</accession>
<name>A0A158E178_9BURK</name>
<comment type="caution">
    <text evidence="2">The sequence shown here is derived from an EMBL/GenBank/DDBJ whole genome shotgun (WGS) entry which is preliminary data.</text>
</comment>
<dbReference type="PANTHER" id="PTHR37850:SF3">
    <property type="entry name" value="BLR7815 PROTEIN"/>
    <property type="match status" value="1"/>
</dbReference>
<feature type="domain" description="Oxidoreductase DRL-like catalytic" evidence="1">
    <location>
        <begin position="240"/>
        <end position="352"/>
    </location>
</feature>
<dbReference type="RefSeq" id="WP_061138038.1">
    <property type="nucleotide sequence ID" value="NZ_FCNX02000020.1"/>
</dbReference>
<evidence type="ECO:0000313" key="3">
    <source>
        <dbReference type="Proteomes" id="UP000054903"/>
    </source>
</evidence>
<keyword evidence="3" id="KW-1185">Reference proteome</keyword>
<proteinExistence type="predicted"/>
<dbReference type="STRING" id="1777138.AWB77_06001"/>
<dbReference type="Proteomes" id="UP000054903">
    <property type="component" value="Unassembled WGS sequence"/>
</dbReference>
<dbReference type="SUPFAM" id="SSF51735">
    <property type="entry name" value="NAD(P)-binding Rossmann-fold domains"/>
    <property type="match status" value="1"/>
</dbReference>
<dbReference type="InterPro" id="IPR048423">
    <property type="entry name" value="DRL_cat"/>
</dbReference>
<dbReference type="EMBL" id="FCNX02000020">
    <property type="protein sequence ID" value="SAK99687.1"/>
    <property type="molecule type" value="Genomic_DNA"/>
</dbReference>
<sequence length="459" mass="48454">MNFELLFSPASSAHAGQPVRYALTGAKGGFARTLLAQTRLMERLVPAVLCDLDVAGLRAMCVELGFDDAALVDCADAASVAALDAGKIALVADVALIASAQYDILVEATGNPSVGYRVAVAALIAKRHVAMVSKEVDSVAGVSLARLAERQGVVYTTADGDQPSNLIGWVTWARVLGLEIVAAGKSSEYDLVFDDATGQVTQLDQTFAAPELAGLMALGDDIPATLAARREALRGRKTSATADYCEMSVVATNTNLVSDVELLHYPVARTTELADIYALREDGGVLSRAGVIDVFNMLRRPDEASFAGGVFVVVRTFDAPTWELLAQKGHVVSRNGRYACMYLPYHFMGVETPITLLDAVLHGRPSGAARPAQCVVLAGRANVDIAAGTVLHMGGHHHDVTGVQAVLLDRNNAPADVAPLYLAAHTTLARNVKAGELITIGDLRNPDEALLRAWETGCA</sequence>